<evidence type="ECO:0000256" key="3">
    <source>
        <dbReference type="ARBA" id="ARBA00023239"/>
    </source>
</evidence>
<protein>
    <recommendedName>
        <fullName evidence="2">3-dehydroquinate dehydratase</fullName>
        <ecNumber evidence="2">4.2.1.10</ecNumber>
    </recommendedName>
</protein>
<reference evidence="5 6" key="1">
    <citation type="journal article" date="2016" name="Nat. Commun.">
        <title>Thousands of microbial genomes shed light on interconnected biogeochemical processes in an aquifer system.</title>
        <authorList>
            <person name="Anantharaman K."/>
            <person name="Brown C.T."/>
            <person name="Hug L.A."/>
            <person name="Sharon I."/>
            <person name="Castelle C.J."/>
            <person name="Probst A.J."/>
            <person name="Thomas B.C."/>
            <person name="Singh A."/>
            <person name="Wilkins M.J."/>
            <person name="Karaoz U."/>
            <person name="Brodie E.L."/>
            <person name="Williams K.H."/>
            <person name="Hubbard S.S."/>
            <person name="Banfield J.F."/>
        </authorList>
    </citation>
    <scope>NUCLEOTIDE SEQUENCE [LARGE SCALE GENOMIC DNA]</scope>
</reference>
<evidence type="ECO:0000313" key="6">
    <source>
        <dbReference type="Proteomes" id="UP000177418"/>
    </source>
</evidence>
<evidence type="ECO:0000256" key="1">
    <source>
        <dbReference type="ARBA" id="ARBA00001864"/>
    </source>
</evidence>
<sequence>MKKNYCLPIIRNKKSEVLEVVHTNITGYSYFEVWLDYIDDVDEMFIKQLMVLKEKLILLFRRQNLEKAKMGSTKKIKFISLLEGSQSFIDLDIFDQKEELEYIKNKKLNIKKIVSYHNYKKTVENNTLKKIVDTMNTYKPSIYKIATMCTEQMDALRLLRLLLQFKKRNLKYIVLGMGEFGIITRIFGSLWGNEMIFAPRQDNEQSAPGQLTKDQLEVIFNILKY</sequence>
<evidence type="ECO:0000313" key="5">
    <source>
        <dbReference type="EMBL" id="OGK54745.1"/>
    </source>
</evidence>
<dbReference type="Gene3D" id="3.20.20.70">
    <property type="entry name" value="Aldolase class I"/>
    <property type="match status" value="1"/>
</dbReference>
<evidence type="ECO:0000256" key="4">
    <source>
        <dbReference type="ARBA" id="ARBA00023270"/>
    </source>
</evidence>
<dbReference type="Pfam" id="PF01487">
    <property type="entry name" value="DHquinase_I"/>
    <property type="match status" value="1"/>
</dbReference>
<dbReference type="EC" id="4.2.1.10" evidence="2"/>
<keyword evidence="3" id="KW-0456">Lyase</keyword>
<dbReference type="EMBL" id="MGAV01000013">
    <property type="protein sequence ID" value="OGK54745.1"/>
    <property type="molecule type" value="Genomic_DNA"/>
</dbReference>
<dbReference type="InterPro" id="IPR050146">
    <property type="entry name" value="Type-I_3-dehydroquinase"/>
</dbReference>
<comment type="caution">
    <text evidence="5">The sequence shown here is derived from an EMBL/GenBank/DDBJ whole genome shotgun (WGS) entry which is preliminary data.</text>
</comment>
<dbReference type="InterPro" id="IPR001381">
    <property type="entry name" value="DHquinase_I"/>
</dbReference>
<dbReference type="InterPro" id="IPR013785">
    <property type="entry name" value="Aldolase_TIM"/>
</dbReference>
<dbReference type="AlphaFoldDB" id="A0A1F7JGK8"/>
<dbReference type="SUPFAM" id="SSF51569">
    <property type="entry name" value="Aldolase"/>
    <property type="match status" value="1"/>
</dbReference>
<evidence type="ECO:0000256" key="2">
    <source>
        <dbReference type="ARBA" id="ARBA00012060"/>
    </source>
</evidence>
<organism evidence="5 6">
    <name type="scientific">Candidatus Roizmanbacteria bacterium RIFCSPLOWO2_02_FULL_36_11</name>
    <dbReference type="NCBI Taxonomy" id="1802071"/>
    <lineage>
        <taxon>Bacteria</taxon>
        <taxon>Candidatus Roizmaniibacteriota</taxon>
    </lineage>
</organism>
<keyword evidence="4" id="KW-0704">Schiff base</keyword>
<dbReference type="GO" id="GO:0003855">
    <property type="term" value="F:3-dehydroquinate dehydratase activity"/>
    <property type="evidence" value="ECO:0007669"/>
    <property type="project" value="UniProtKB-EC"/>
</dbReference>
<gene>
    <name evidence="5" type="ORF">A3H78_05650</name>
</gene>
<dbReference type="PANTHER" id="PTHR43699">
    <property type="entry name" value="3-DEHYDROQUINATE DEHYDRATASE"/>
    <property type="match status" value="1"/>
</dbReference>
<comment type="catalytic activity">
    <reaction evidence="1">
        <text>3-dehydroquinate = 3-dehydroshikimate + H2O</text>
        <dbReference type="Rhea" id="RHEA:21096"/>
        <dbReference type="ChEBI" id="CHEBI:15377"/>
        <dbReference type="ChEBI" id="CHEBI:16630"/>
        <dbReference type="ChEBI" id="CHEBI:32364"/>
        <dbReference type="EC" id="4.2.1.10"/>
    </reaction>
</comment>
<dbReference type="Proteomes" id="UP000177418">
    <property type="component" value="Unassembled WGS sequence"/>
</dbReference>
<dbReference type="PANTHER" id="PTHR43699:SF1">
    <property type="entry name" value="3-DEHYDROQUINATE DEHYDRATASE"/>
    <property type="match status" value="1"/>
</dbReference>
<dbReference type="CDD" id="cd00502">
    <property type="entry name" value="DHQase_I"/>
    <property type="match status" value="1"/>
</dbReference>
<name>A0A1F7JGK8_9BACT</name>
<dbReference type="GO" id="GO:0046279">
    <property type="term" value="P:3,4-dihydroxybenzoate biosynthetic process"/>
    <property type="evidence" value="ECO:0007669"/>
    <property type="project" value="TreeGrafter"/>
</dbReference>
<accession>A0A1F7JGK8</accession>
<proteinExistence type="predicted"/>